<dbReference type="GO" id="GO:0032259">
    <property type="term" value="P:methylation"/>
    <property type="evidence" value="ECO:0007669"/>
    <property type="project" value="UniProtKB-KW"/>
</dbReference>
<feature type="domain" description="Methyltransferase small" evidence="6">
    <location>
        <begin position="113"/>
        <end position="196"/>
    </location>
</feature>
<keyword evidence="3 5" id="KW-0949">S-adenosyl-L-methionine</keyword>
<comment type="catalytic activity">
    <reaction evidence="4 5">
        <text>L-glutaminyl-[peptide chain release factor] + S-adenosyl-L-methionine = N(5)-methyl-L-glutaminyl-[peptide chain release factor] + S-adenosyl-L-homocysteine + H(+)</text>
        <dbReference type="Rhea" id="RHEA:42896"/>
        <dbReference type="Rhea" id="RHEA-COMP:10271"/>
        <dbReference type="Rhea" id="RHEA-COMP:10272"/>
        <dbReference type="ChEBI" id="CHEBI:15378"/>
        <dbReference type="ChEBI" id="CHEBI:30011"/>
        <dbReference type="ChEBI" id="CHEBI:57856"/>
        <dbReference type="ChEBI" id="CHEBI:59789"/>
        <dbReference type="ChEBI" id="CHEBI:61891"/>
        <dbReference type="EC" id="2.1.1.297"/>
    </reaction>
</comment>
<dbReference type="OrthoDB" id="9800643at2"/>
<dbReference type="InterPro" id="IPR004556">
    <property type="entry name" value="HemK-like"/>
</dbReference>
<keyword evidence="9" id="KW-1185">Reference proteome</keyword>
<dbReference type="EMBL" id="PIQH01000004">
    <property type="protein sequence ID" value="RUO80478.1"/>
    <property type="molecule type" value="Genomic_DNA"/>
</dbReference>
<keyword evidence="2 5" id="KW-0808">Transferase</keyword>
<feature type="binding site" evidence="5">
    <location>
        <position position="188"/>
    </location>
    <ligand>
        <name>S-adenosyl-L-methionine</name>
        <dbReference type="ChEBI" id="CHEBI:59789"/>
    </ligand>
</feature>
<evidence type="ECO:0000313" key="8">
    <source>
        <dbReference type="EMBL" id="RUO80478.1"/>
    </source>
</evidence>
<dbReference type="FunFam" id="3.40.50.150:FF:000053">
    <property type="entry name" value="Release factor glutamine methyltransferase"/>
    <property type="match status" value="1"/>
</dbReference>
<dbReference type="PROSITE" id="PS00092">
    <property type="entry name" value="N6_MTASE"/>
    <property type="match status" value="1"/>
</dbReference>
<dbReference type="InterPro" id="IPR007848">
    <property type="entry name" value="Small_mtfrase_dom"/>
</dbReference>
<feature type="binding site" evidence="5">
    <location>
        <begin position="188"/>
        <end position="191"/>
    </location>
    <ligand>
        <name>substrate</name>
    </ligand>
</feature>
<dbReference type="NCBIfam" id="TIGR00536">
    <property type="entry name" value="hemK_fam"/>
    <property type="match status" value="1"/>
</dbReference>
<evidence type="ECO:0000256" key="5">
    <source>
        <dbReference type="HAMAP-Rule" id="MF_02126"/>
    </source>
</evidence>
<reference evidence="8 9" key="1">
    <citation type="journal article" date="2011" name="Front. Microbiol.">
        <title>Genomic signatures of strain selection and enhancement in Bacillus atrophaeus var. globigii, a historical biowarfare simulant.</title>
        <authorList>
            <person name="Gibbons H.S."/>
            <person name="Broomall S.M."/>
            <person name="McNew L.A."/>
            <person name="Daligault H."/>
            <person name="Chapman C."/>
            <person name="Bruce D."/>
            <person name="Karavis M."/>
            <person name="Krepps M."/>
            <person name="McGregor P.A."/>
            <person name="Hong C."/>
            <person name="Park K.H."/>
            <person name="Akmal A."/>
            <person name="Feldman A."/>
            <person name="Lin J.S."/>
            <person name="Chang W.E."/>
            <person name="Higgs B.W."/>
            <person name="Demirev P."/>
            <person name="Lindquist J."/>
            <person name="Liem A."/>
            <person name="Fochler E."/>
            <person name="Read T.D."/>
            <person name="Tapia R."/>
            <person name="Johnson S."/>
            <person name="Bishop-Lilly K.A."/>
            <person name="Detter C."/>
            <person name="Han C."/>
            <person name="Sozhamannan S."/>
            <person name="Rosenzweig C.N."/>
            <person name="Skowronski E.W."/>
        </authorList>
    </citation>
    <scope>NUCLEOTIDE SEQUENCE [LARGE SCALE GENOMIC DNA]</scope>
    <source>
        <strain evidence="8 9">CC-PW-9</strain>
    </source>
</reference>
<evidence type="ECO:0000256" key="2">
    <source>
        <dbReference type="ARBA" id="ARBA00022679"/>
    </source>
</evidence>
<dbReference type="Pfam" id="PF17827">
    <property type="entry name" value="PrmC_N"/>
    <property type="match status" value="1"/>
</dbReference>
<protein>
    <recommendedName>
        <fullName evidence="5">Release factor glutamine methyltransferase</fullName>
        <shortName evidence="5">RF MTase</shortName>
        <ecNumber evidence="5">2.1.1.297</ecNumber>
    </recommendedName>
    <alternativeName>
        <fullName evidence="5">N5-glutamine methyltransferase PrmC</fullName>
    </alternativeName>
    <alternativeName>
        <fullName evidence="5">Protein-(glutamine-N5) MTase PrmC</fullName>
    </alternativeName>
    <alternativeName>
        <fullName evidence="5">Protein-glutamine N-methyltransferase PrmC</fullName>
    </alternativeName>
</protein>
<evidence type="ECO:0000259" key="6">
    <source>
        <dbReference type="Pfam" id="PF05175"/>
    </source>
</evidence>
<dbReference type="PANTHER" id="PTHR18895:SF74">
    <property type="entry name" value="MTRF1L RELEASE FACTOR GLUTAMINE METHYLTRANSFERASE"/>
    <property type="match status" value="1"/>
</dbReference>
<evidence type="ECO:0000256" key="1">
    <source>
        <dbReference type="ARBA" id="ARBA00022603"/>
    </source>
</evidence>
<dbReference type="AlphaFoldDB" id="A0A432ZRL3"/>
<dbReference type="InterPro" id="IPR050320">
    <property type="entry name" value="N5-glutamine_MTase"/>
</dbReference>
<keyword evidence="1 5" id="KW-0489">Methyltransferase</keyword>
<dbReference type="CDD" id="cd02440">
    <property type="entry name" value="AdoMet_MTases"/>
    <property type="match status" value="1"/>
</dbReference>
<proteinExistence type="inferred from homology"/>
<feature type="binding site" evidence="5">
    <location>
        <begin position="122"/>
        <end position="126"/>
    </location>
    <ligand>
        <name>S-adenosyl-L-methionine</name>
        <dbReference type="ChEBI" id="CHEBI:59789"/>
    </ligand>
</feature>
<dbReference type="EC" id="2.1.1.297" evidence="5"/>
<accession>A0A432ZRL3</accession>
<organism evidence="8 9">
    <name type="scientific">Idiomarina tyrosinivorans</name>
    <dbReference type="NCBI Taxonomy" id="1445662"/>
    <lineage>
        <taxon>Bacteria</taxon>
        <taxon>Pseudomonadati</taxon>
        <taxon>Pseudomonadota</taxon>
        <taxon>Gammaproteobacteria</taxon>
        <taxon>Alteromonadales</taxon>
        <taxon>Idiomarinaceae</taxon>
        <taxon>Idiomarina</taxon>
    </lineage>
</organism>
<evidence type="ECO:0000259" key="7">
    <source>
        <dbReference type="Pfam" id="PF17827"/>
    </source>
</evidence>
<evidence type="ECO:0000313" key="9">
    <source>
        <dbReference type="Proteomes" id="UP000287996"/>
    </source>
</evidence>
<feature type="binding site" evidence="5">
    <location>
        <position position="145"/>
    </location>
    <ligand>
        <name>S-adenosyl-L-methionine</name>
        <dbReference type="ChEBI" id="CHEBI:59789"/>
    </ligand>
</feature>
<dbReference type="InterPro" id="IPR019874">
    <property type="entry name" value="RF_methyltr_PrmC"/>
</dbReference>
<dbReference type="SUPFAM" id="SSF53335">
    <property type="entry name" value="S-adenosyl-L-methionine-dependent methyltransferases"/>
    <property type="match status" value="1"/>
</dbReference>
<dbReference type="NCBIfam" id="TIGR03534">
    <property type="entry name" value="RF_mod_PrmC"/>
    <property type="match status" value="1"/>
</dbReference>
<dbReference type="HAMAP" id="MF_02126">
    <property type="entry name" value="RF_methyltr_PrmC"/>
    <property type="match status" value="1"/>
</dbReference>
<name>A0A432ZRL3_9GAMM</name>
<feature type="binding site" evidence="5">
    <location>
        <position position="172"/>
    </location>
    <ligand>
        <name>S-adenosyl-L-methionine</name>
        <dbReference type="ChEBI" id="CHEBI:59789"/>
    </ligand>
</feature>
<dbReference type="GO" id="GO:0102559">
    <property type="term" value="F:peptide chain release factor N(5)-glutamine methyltransferase activity"/>
    <property type="evidence" value="ECO:0007669"/>
    <property type="project" value="UniProtKB-EC"/>
</dbReference>
<comment type="similarity">
    <text evidence="5">Belongs to the protein N5-glutamine methyltransferase family. PrmC subfamily.</text>
</comment>
<comment type="function">
    <text evidence="5">Methylates the class 1 translation termination release factors RF1/PrfA and RF2/PrfB on the glutamine residue of the universally conserved GGQ motif.</text>
</comment>
<dbReference type="RefSeq" id="WP_126841535.1">
    <property type="nucleotide sequence ID" value="NZ_PIQH01000004.1"/>
</dbReference>
<comment type="caution">
    <text evidence="8">The sequence shown here is derived from an EMBL/GenBank/DDBJ whole genome shotgun (WGS) entry which is preliminary data.</text>
</comment>
<dbReference type="InterPro" id="IPR002052">
    <property type="entry name" value="DNA_methylase_N6_adenine_CS"/>
</dbReference>
<dbReference type="PANTHER" id="PTHR18895">
    <property type="entry name" value="HEMK METHYLTRANSFERASE"/>
    <property type="match status" value="1"/>
</dbReference>
<feature type="domain" description="Release factor glutamine methyltransferase N-terminal" evidence="7">
    <location>
        <begin position="8"/>
        <end position="78"/>
    </location>
</feature>
<sequence>MAEVSIAEALGWARQQLAGVDQETANADARMLLAELLGVDWSYLMTWPERPLRPQQWQQFQDWIARRQADEPLEYLTGTADFDGLKLQVTPATLIPREDTETLVRAALELSIPATAKVLDLGTGSGAIALALKARRPEWQVFGCDNSAAALQVAQQNSENLGLSVSWYQSDWFSAFSSSDKFDLIVSNPPYIAHNDPHVSDSVRRYEPATALYADADGMADIGYIARAAKQFLTANGALLFEHGWQQADQVVLTLRENRYKKVKSWKDYASVSRVTGGFCD</sequence>
<dbReference type="InterPro" id="IPR040758">
    <property type="entry name" value="PrmC_N"/>
</dbReference>
<dbReference type="Gene3D" id="3.40.50.150">
    <property type="entry name" value="Vaccinia Virus protein VP39"/>
    <property type="match status" value="1"/>
</dbReference>
<gene>
    <name evidence="5 8" type="primary">prmC</name>
    <name evidence="8" type="ORF">CWI84_05325</name>
</gene>
<dbReference type="Pfam" id="PF05175">
    <property type="entry name" value="MTS"/>
    <property type="match status" value="1"/>
</dbReference>
<dbReference type="InterPro" id="IPR029063">
    <property type="entry name" value="SAM-dependent_MTases_sf"/>
</dbReference>
<evidence type="ECO:0000256" key="3">
    <source>
        <dbReference type="ARBA" id="ARBA00022691"/>
    </source>
</evidence>
<evidence type="ECO:0000256" key="4">
    <source>
        <dbReference type="ARBA" id="ARBA00048391"/>
    </source>
</evidence>
<dbReference type="Proteomes" id="UP000287996">
    <property type="component" value="Unassembled WGS sequence"/>
</dbReference>
<dbReference type="Gene3D" id="1.10.8.10">
    <property type="entry name" value="DNA helicase RuvA subunit, C-terminal domain"/>
    <property type="match status" value="1"/>
</dbReference>
<dbReference type="GO" id="GO:0003676">
    <property type="term" value="F:nucleic acid binding"/>
    <property type="evidence" value="ECO:0007669"/>
    <property type="project" value="InterPro"/>
</dbReference>